<evidence type="ECO:0000259" key="5">
    <source>
        <dbReference type="Pfam" id="PF21173"/>
    </source>
</evidence>
<evidence type="ECO:0000313" key="6">
    <source>
        <dbReference type="EMBL" id="SVE16524.1"/>
    </source>
</evidence>
<gene>
    <name evidence="6" type="ORF">METZ01_LOCUS469378</name>
</gene>
<evidence type="ECO:0000256" key="3">
    <source>
        <dbReference type="ARBA" id="ARBA00022833"/>
    </source>
</evidence>
<dbReference type="Pfam" id="PF21173">
    <property type="entry name" value="DksA-like_N"/>
    <property type="match status" value="1"/>
</dbReference>
<dbReference type="Gene3D" id="1.20.120.910">
    <property type="entry name" value="DksA, coiled-coil domain"/>
    <property type="match status" value="1"/>
</dbReference>
<dbReference type="SUPFAM" id="SSF109635">
    <property type="entry name" value="DnaK suppressor protein DksA, alpha-hairpin domain"/>
    <property type="match status" value="1"/>
</dbReference>
<dbReference type="InterPro" id="IPR037187">
    <property type="entry name" value="DnaK_N"/>
</dbReference>
<dbReference type="GO" id="GO:0008270">
    <property type="term" value="F:zinc ion binding"/>
    <property type="evidence" value="ECO:0007669"/>
    <property type="project" value="UniProtKB-KW"/>
</dbReference>
<keyword evidence="1" id="KW-0479">Metal-binding</keyword>
<dbReference type="PANTHER" id="PTHR33823:SF4">
    <property type="entry name" value="GENERAL STRESS PROTEIN 16O"/>
    <property type="match status" value="1"/>
</dbReference>
<accession>A0A383B9G8</accession>
<evidence type="ECO:0000256" key="2">
    <source>
        <dbReference type="ARBA" id="ARBA00022771"/>
    </source>
</evidence>
<dbReference type="Pfam" id="PF01258">
    <property type="entry name" value="zf-dskA_traR"/>
    <property type="match status" value="1"/>
</dbReference>
<organism evidence="6">
    <name type="scientific">marine metagenome</name>
    <dbReference type="NCBI Taxonomy" id="408172"/>
    <lineage>
        <taxon>unclassified sequences</taxon>
        <taxon>metagenomes</taxon>
        <taxon>ecological metagenomes</taxon>
    </lineage>
</organism>
<sequence length="148" mass="16735">MKKKLLAHRAELVADLDGTDAEIDQLQDPKADDLDRAVEAGTMELLVALGDTERRELEEIMLALEKLERDDYGKCEACLDEPLKLCPTCPFIPEQRLEALPTARLCVACQEAEELHKIPNYTRLRPRLAIFGEDEEFSHPLMDSNDDA</sequence>
<protein>
    <submittedName>
        <fullName evidence="6">Uncharacterized protein</fullName>
    </submittedName>
</protein>
<dbReference type="InterPro" id="IPR000962">
    <property type="entry name" value="Znf_DskA_TraR"/>
</dbReference>
<name>A0A383B9G8_9ZZZZ</name>
<evidence type="ECO:0000259" key="4">
    <source>
        <dbReference type="Pfam" id="PF01258"/>
    </source>
</evidence>
<dbReference type="PROSITE" id="PS51128">
    <property type="entry name" value="ZF_DKSA_2"/>
    <property type="match status" value="1"/>
</dbReference>
<keyword evidence="3" id="KW-0862">Zinc</keyword>
<dbReference type="EMBL" id="UINC01198531">
    <property type="protein sequence ID" value="SVE16524.1"/>
    <property type="molecule type" value="Genomic_DNA"/>
</dbReference>
<dbReference type="InterPro" id="IPR048487">
    <property type="entry name" value="DksA-like_N"/>
</dbReference>
<feature type="domain" description="DnaK suppressor protein-like N-terminal" evidence="5">
    <location>
        <begin position="2"/>
        <end position="66"/>
    </location>
</feature>
<keyword evidence="2" id="KW-0863">Zinc-finger</keyword>
<dbReference type="AlphaFoldDB" id="A0A383B9G8"/>
<feature type="domain" description="Zinc finger DksA/TraR C4-type" evidence="4">
    <location>
        <begin position="92"/>
        <end position="114"/>
    </location>
</feature>
<reference evidence="6" key="1">
    <citation type="submission" date="2018-05" db="EMBL/GenBank/DDBJ databases">
        <authorList>
            <person name="Lanie J.A."/>
            <person name="Ng W.-L."/>
            <person name="Kazmierczak K.M."/>
            <person name="Andrzejewski T.M."/>
            <person name="Davidsen T.M."/>
            <person name="Wayne K.J."/>
            <person name="Tettelin H."/>
            <person name="Glass J.I."/>
            <person name="Rusch D."/>
            <person name="Podicherti R."/>
            <person name="Tsui H.-C.T."/>
            <person name="Winkler M.E."/>
        </authorList>
    </citation>
    <scope>NUCLEOTIDE SEQUENCE</scope>
</reference>
<proteinExistence type="predicted"/>
<dbReference type="PANTHER" id="PTHR33823">
    <property type="entry name" value="RNA POLYMERASE-BINDING TRANSCRIPTION FACTOR DKSA-RELATED"/>
    <property type="match status" value="1"/>
</dbReference>
<evidence type="ECO:0000256" key="1">
    <source>
        <dbReference type="ARBA" id="ARBA00022723"/>
    </source>
</evidence>